<evidence type="ECO:0000313" key="1">
    <source>
        <dbReference type="EMBL" id="ACI11212.1"/>
    </source>
</evidence>
<evidence type="ECO:0000313" key="2">
    <source>
        <dbReference type="Proteomes" id="UP000001734"/>
    </source>
</evidence>
<dbReference type="EMBL" id="CP000964">
    <property type="protein sequence ID" value="ACI11212.1"/>
    <property type="molecule type" value="Genomic_DNA"/>
</dbReference>
<proteinExistence type="predicted"/>
<dbReference type="HOGENOM" id="CLU_3200993_0_0_6"/>
<organism evidence="1 2">
    <name type="scientific">Klebsiella variicola (strain 342)</name>
    <name type="common">Klebsiella pneumoniae</name>
    <dbReference type="NCBI Taxonomy" id="507522"/>
    <lineage>
        <taxon>Bacteria</taxon>
        <taxon>Pseudomonadati</taxon>
        <taxon>Pseudomonadota</taxon>
        <taxon>Gammaproteobacteria</taxon>
        <taxon>Enterobacterales</taxon>
        <taxon>Enterobacteriaceae</taxon>
        <taxon>Klebsiella/Raoultella group</taxon>
        <taxon>Klebsiella</taxon>
        <taxon>Klebsiella pneumoniae complex</taxon>
    </lineage>
</organism>
<accession>B5XSF8</accession>
<dbReference type="BioCyc" id="KPNE507522:GI0B-3318-MONOMER"/>
<dbReference type="KEGG" id="kpe:KPK_3333"/>
<sequence length="45" mass="4828">MRHERARDGACGTQPGGLAKEVNVHAADYGWLALAAKYSILSKNT</sequence>
<name>B5XSF8_KLEV3</name>
<dbReference type="AlphaFoldDB" id="B5XSF8"/>
<reference evidence="1 2" key="1">
    <citation type="journal article" date="2008" name="PLoS Genet.">
        <title>Complete genome sequence of the N2-fixing broad host range endophyte Klebsiella pneumoniae 342 and virulence predictions verified in mice.</title>
        <authorList>
            <person name="Fouts D.E."/>
            <person name="Tyler H.L."/>
            <person name="DeBoy R.T."/>
            <person name="Daugherty S."/>
            <person name="Ren Q."/>
            <person name="Badger J.H."/>
            <person name="Durkin A.S."/>
            <person name="Huot H."/>
            <person name="Shrivastava S."/>
            <person name="Kothari S."/>
            <person name="Dodson R.J."/>
            <person name="Mohamoud Y."/>
            <person name="Khouri H."/>
            <person name="Roesch L.F."/>
            <person name="Krogfelt K.A."/>
            <person name="Struve C."/>
            <person name="Triplett E.W."/>
            <person name="Methe B.A."/>
        </authorList>
    </citation>
    <scope>NUCLEOTIDE SEQUENCE [LARGE SCALE GENOMIC DNA]</scope>
    <source>
        <strain evidence="1 2">342</strain>
    </source>
</reference>
<protein>
    <submittedName>
        <fullName evidence="1">Uncharacterized protein</fullName>
    </submittedName>
</protein>
<gene>
    <name evidence="1" type="ordered locus">KPK_3333</name>
</gene>
<dbReference type="Proteomes" id="UP000001734">
    <property type="component" value="Chromosome"/>
</dbReference>